<gene>
    <name evidence="6" type="ORF">A2872_03850</name>
</gene>
<dbReference type="Proteomes" id="UP000178681">
    <property type="component" value="Unassembled WGS sequence"/>
</dbReference>
<keyword evidence="4" id="KW-0378">Hydrolase</keyword>
<evidence type="ECO:0000256" key="1">
    <source>
        <dbReference type="ARBA" id="ARBA00022490"/>
    </source>
</evidence>
<keyword evidence="1" id="KW-0963">Cytoplasm</keyword>
<dbReference type="InterPro" id="IPR012337">
    <property type="entry name" value="RNaseH-like_sf"/>
</dbReference>
<dbReference type="AlphaFoldDB" id="A0A1F5Z4M0"/>
<accession>A0A1F5Z4M0</accession>
<dbReference type="STRING" id="1798377.A2872_03850"/>
<evidence type="ECO:0000313" key="6">
    <source>
        <dbReference type="EMBL" id="OGG07323.1"/>
    </source>
</evidence>
<dbReference type="SUPFAM" id="SSF53098">
    <property type="entry name" value="Ribonuclease H-like"/>
    <property type="match status" value="1"/>
</dbReference>
<keyword evidence="2" id="KW-0690">Ribosome biogenesis</keyword>
<keyword evidence="3" id="KW-0540">Nuclease</keyword>
<dbReference type="GO" id="GO:0006364">
    <property type="term" value="P:rRNA processing"/>
    <property type="evidence" value="ECO:0007669"/>
    <property type="project" value="InterPro"/>
</dbReference>
<dbReference type="Pfam" id="PF03652">
    <property type="entry name" value="RuvX"/>
    <property type="match status" value="1"/>
</dbReference>
<sequence>MIIAVDYGKSLCGLAVSYEGKLAEPLCSVKTEKVIQKIKSLNPDMVIVGISAGESANLALGFAKEVENMLGLKTELVDETLTTIEARQITNKKDDNAIAAAIILERFLENV</sequence>
<dbReference type="SMART" id="SM00732">
    <property type="entry name" value="YqgFc"/>
    <property type="match status" value="1"/>
</dbReference>
<dbReference type="InterPro" id="IPR037027">
    <property type="entry name" value="YqgF/RNaseH-like_dom_sf"/>
</dbReference>
<dbReference type="InterPro" id="IPR005227">
    <property type="entry name" value="YqgF"/>
</dbReference>
<feature type="domain" description="YqgF/RNase H-like" evidence="5">
    <location>
        <begin position="1"/>
        <end position="86"/>
    </location>
</feature>
<proteinExistence type="predicted"/>
<dbReference type="CDD" id="cd16964">
    <property type="entry name" value="YqgF"/>
    <property type="match status" value="1"/>
</dbReference>
<evidence type="ECO:0000313" key="7">
    <source>
        <dbReference type="Proteomes" id="UP000178681"/>
    </source>
</evidence>
<comment type="caution">
    <text evidence="6">The sequence shown here is derived from an EMBL/GenBank/DDBJ whole genome shotgun (WGS) entry which is preliminary data.</text>
</comment>
<organism evidence="6 7">
    <name type="scientific">Candidatus Gottesmanbacteria bacterium RIFCSPHIGHO2_01_FULL_42_12</name>
    <dbReference type="NCBI Taxonomy" id="1798377"/>
    <lineage>
        <taxon>Bacteria</taxon>
        <taxon>Candidatus Gottesmaniibacteriota</taxon>
    </lineage>
</organism>
<dbReference type="InterPro" id="IPR006641">
    <property type="entry name" value="YqgF/RNaseH-like_dom"/>
</dbReference>
<reference evidence="6 7" key="1">
    <citation type="journal article" date="2016" name="Nat. Commun.">
        <title>Thousands of microbial genomes shed light on interconnected biogeochemical processes in an aquifer system.</title>
        <authorList>
            <person name="Anantharaman K."/>
            <person name="Brown C.T."/>
            <person name="Hug L.A."/>
            <person name="Sharon I."/>
            <person name="Castelle C.J."/>
            <person name="Probst A.J."/>
            <person name="Thomas B.C."/>
            <person name="Singh A."/>
            <person name="Wilkins M.J."/>
            <person name="Karaoz U."/>
            <person name="Brodie E.L."/>
            <person name="Williams K.H."/>
            <person name="Hubbard S.S."/>
            <person name="Banfield J.F."/>
        </authorList>
    </citation>
    <scope>NUCLEOTIDE SEQUENCE [LARGE SCALE GENOMIC DNA]</scope>
</reference>
<evidence type="ECO:0000256" key="2">
    <source>
        <dbReference type="ARBA" id="ARBA00022517"/>
    </source>
</evidence>
<protein>
    <recommendedName>
        <fullName evidence="5">YqgF/RNase H-like domain-containing protein</fullName>
    </recommendedName>
</protein>
<name>A0A1F5Z4M0_9BACT</name>
<evidence type="ECO:0000256" key="4">
    <source>
        <dbReference type="ARBA" id="ARBA00022801"/>
    </source>
</evidence>
<evidence type="ECO:0000259" key="5">
    <source>
        <dbReference type="SMART" id="SM00732"/>
    </source>
</evidence>
<dbReference type="EMBL" id="MFJG01000008">
    <property type="protein sequence ID" value="OGG07323.1"/>
    <property type="molecule type" value="Genomic_DNA"/>
</dbReference>
<dbReference type="Gene3D" id="3.30.420.140">
    <property type="entry name" value="YqgF/RNase H-like domain"/>
    <property type="match status" value="1"/>
</dbReference>
<dbReference type="GO" id="GO:0016787">
    <property type="term" value="F:hydrolase activity"/>
    <property type="evidence" value="ECO:0007669"/>
    <property type="project" value="UniProtKB-KW"/>
</dbReference>
<dbReference type="GO" id="GO:0004518">
    <property type="term" value="F:nuclease activity"/>
    <property type="evidence" value="ECO:0007669"/>
    <property type="project" value="UniProtKB-KW"/>
</dbReference>
<evidence type="ECO:0000256" key="3">
    <source>
        <dbReference type="ARBA" id="ARBA00022722"/>
    </source>
</evidence>